<dbReference type="SUPFAM" id="SSF53448">
    <property type="entry name" value="Nucleotide-diphospho-sugar transferases"/>
    <property type="match status" value="1"/>
</dbReference>
<evidence type="ECO:0000259" key="1">
    <source>
        <dbReference type="Pfam" id="PF00535"/>
    </source>
</evidence>
<dbReference type="GO" id="GO:0016758">
    <property type="term" value="F:hexosyltransferase activity"/>
    <property type="evidence" value="ECO:0007669"/>
    <property type="project" value="UniProtKB-ARBA"/>
</dbReference>
<dbReference type="RefSeq" id="WP_136882170.1">
    <property type="nucleotide sequence ID" value="NZ_SWDX01000015.1"/>
</dbReference>
<comment type="caution">
    <text evidence="2">The sequence shown here is derived from an EMBL/GenBank/DDBJ whole genome shotgun (WGS) entry which is preliminary data.</text>
</comment>
<dbReference type="AlphaFoldDB" id="A0A4U1FYK6"/>
<dbReference type="CDD" id="cd04196">
    <property type="entry name" value="GT_2_like_d"/>
    <property type="match status" value="1"/>
</dbReference>
<dbReference type="PANTHER" id="PTHR22916:SF3">
    <property type="entry name" value="UDP-GLCNAC:BETAGAL BETA-1,3-N-ACETYLGLUCOSAMINYLTRANSFERASE-LIKE PROTEIN 1"/>
    <property type="match status" value="1"/>
</dbReference>
<dbReference type="InterPro" id="IPR001173">
    <property type="entry name" value="Glyco_trans_2-like"/>
</dbReference>
<name>A0A4U1FYK6_9SPHI</name>
<evidence type="ECO:0000313" key="3">
    <source>
        <dbReference type="Proteomes" id="UP000309594"/>
    </source>
</evidence>
<reference evidence="2 3" key="1">
    <citation type="submission" date="2019-04" db="EMBL/GenBank/DDBJ databases">
        <title>Pedobacter sp. RP-1-16 sp. nov., isolated from Arctic soil.</title>
        <authorList>
            <person name="Dahal R.H."/>
            <person name="Kim D.-U."/>
        </authorList>
    </citation>
    <scope>NUCLEOTIDE SEQUENCE [LARGE SCALE GENOMIC DNA]</scope>
    <source>
        <strain evidence="2 3">RP-1-16</strain>
    </source>
</reference>
<sequence length="308" mass="36262">MSHPLISIALCTYNGENYLIEQLDSLVFQDYPNLELIVVDDCSSDNTLEILRPYATKYPFIHIYQNENNLGYVKNFEKAISLCNGEYIALADQDDLWNLNKIRTLYQNIGNHILVYHDSAFVNERGESMGKKMSDIINLYKGHDFRPFLFRNCVSGHAMLFRRALIPHILPFNKSYFHDHWIAFVATNHGGIGLITKCLVNYRQHDNASTDILNSRIKKKEKEPFSEDKKLFKWLEYCKKNSNAKNYNFIDQLHQLMLQQSTSNRYNYKFTFFLIKNMSSLFFISKRNFWSKINLIRKNSRAKQTIGF</sequence>
<dbReference type="Proteomes" id="UP000309594">
    <property type="component" value="Unassembled WGS sequence"/>
</dbReference>
<organism evidence="2 3">
    <name type="scientific">Pedobacter hiemivivus</name>
    <dbReference type="NCBI Taxonomy" id="2530454"/>
    <lineage>
        <taxon>Bacteria</taxon>
        <taxon>Pseudomonadati</taxon>
        <taxon>Bacteroidota</taxon>
        <taxon>Sphingobacteriia</taxon>
        <taxon>Sphingobacteriales</taxon>
        <taxon>Sphingobacteriaceae</taxon>
        <taxon>Pedobacter</taxon>
    </lineage>
</organism>
<dbReference type="Gene3D" id="3.90.550.10">
    <property type="entry name" value="Spore Coat Polysaccharide Biosynthesis Protein SpsA, Chain A"/>
    <property type="match status" value="1"/>
</dbReference>
<keyword evidence="2" id="KW-0808">Transferase</keyword>
<proteinExistence type="predicted"/>
<dbReference type="Pfam" id="PF00535">
    <property type="entry name" value="Glycos_transf_2"/>
    <property type="match status" value="1"/>
</dbReference>
<accession>A0A4U1FYK6</accession>
<gene>
    <name evidence="2" type="ORF">FBD94_24525</name>
</gene>
<dbReference type="InterPro" id="IPR029044">
    <property type="entry name" value="Nucleotide-diphossugar_trans"/>
</dbReference>
<feature type="domain" description="Glycosyltransferase 2-like" evidence="1">
    <location>
        <begin position="7"/>
        <end position="165"/>
    </location>
</feature>
<dbReference type="PANTHER" id="PTHR22916">
    <property type="entry name" value="GLYCOSYLTRANSFERASE"/>
    <property type="match status" value="1"/>
</dbReference>
<dbReference type="EMBL" id="SWDX01000015">
    <property type="protein sequence ID" value="TKC55814.1"/>
    <property type="molecule type" value="Genomic_DNA"/>
</dbReference>
<evidence type="ECO:0000313" key="2">
    <source>
        <dbReference type="EMBL" id="TKC55814.1"/>
    </source>
</evidence>
<protein>
    <submittedName>
        <fullName evidence="2">Glycosyltransferase family 2 protein</fullName>
    </submittedName>
</protein>